<sequence length="222" mass="26131">MNYFTPDFIEFFKELAPNNHKEWFDQNRARYEKVVKEPFKAFVGDLALHLTRHKPLLELDPKNLIFRINRDIRFSKDKRPYKTFVSAIISPGGKKDKTMPGMYFEFGPEGILVYGGVFMVNKEQLEDIRYYIANNMDAFKNIISEKQFVSTFGSIKGEVNVRLPKELQEIAEEEPLIYNKQFYFYTALPSQLLISNDVIEELEKCFLIMKPLNDFFEVAMGY</sequence>
<organism evidence="1 2">
    <name type="scientific">Acidiluteibacter ferrifornacis</name>
    <dbReference type="NCBI Taxonomy" id="2692424"/>
    <lineage>
        <taxon>Bacteria</taxon>
        <taxon>Pseudomonadati</taxon>
        <taxon>Bacteroidota</taxon>
        <taxon>Flavobacteriia</taxon>
        <taxon>Flavobacteriales</taxon>
        <taxon>Cryomorphaceae</taxon>
        <taxon>Acidiluteibacter</taxon>
    </lineage>
</organism>
<dbReference type="AlphaFoldDB" id="A0A6N9NJJ7"/>
<comment type="caution">
    <text evidence="1">The sequence shown here is derived from an EMBL/GenBank/DDBJ whole genome shotgun (WGS) entry which is preliminary data.</text>
</comment>
<dbReference type="InterPro" id="IPR012808">
    <property type="entry name" value="CHP02453"/>
</dbReference>
<keyword evidence="2" id="KW-1185">Reference proteome</keyword>
<dbReference type="RefSeq" id="WP_160633815.1">
    <property type="nucleotide sequence ID" value="NZ_WWNE01000011.1"/>
</dbReference>
<dbReference type="PANTHER" id="PTHR36452">
    <property type="entry name" value="CHROMOSOME 12, WHOLE GENOME SHOTGUN SEQUENCE"/>
    <property type="match status" value="1"/>
</dbReference>
<dbReference type="PIRSF" id="PIRSF028451">
    <property type="entry name" value="UCP028451"/>
    <property type="match status" value="1"/>
</dbReference>
<reference evidence="1 2" key="1">
    <citation type="submission" date="2019-12" db="EMBL/GenBank/DDBJ databases">
        <authorList>
            <person name="Zhao J."/>
        </authorList>
    </citation>
    <scope>NUCLEOTIDE SEQUENCE [LARGE SCALE GENOMIC DNA]</scope>
    <source>
        <strain evidence="1 2">S-15</strain>
    </source>
</reference>
<dbReference type="PANTHER" id="PTHR36452:SF1">
    <property type="entry name" value="DUF2461 DOMAIN-CONTAINING PROTEIN"/>
    <property type="match status" value="1"/>
</dbReference>
<dbReference type="Pfam" id="PF09365">
    <property type="entry name" value="DUF2461"/>
    <property type="match status" value="1"/>
</dbReference>
<dbReference type="InterPro" id="IPR015996">
    <property type="entry name" value="UCP028451"/>
</dbReference>
<gene>
    <name evidence="1" type="ORF">GQN54_12090</name>
</gene>
<accession>A0A6N9NJJ7</accession>
<dbReference type="NCBIfam" id="TIGR02453">
    <property type="entry name" value="TIGR02453 family protein"/>
    <property type="match status" value="1"/>
</dbReference>
<proteinExistence type="predicted"/>
<evidence type="ECO:0000313" key="2">
    <source>
        <dbReference type="Proteomes" id="UP000470771"/>
    </source>
</evidence>
<evidence type="ECO:0000313" key="1">
    <source>
        <dbReference type="EMBL" id="NBG66858.1"/>
    </source>
</evidence>
<dbReference type="EMBL" id="WWNE01000011">
    <property type="protein sequence ID" value="NBG66858.1"/>
    <property type="molecule type" value="Genomic_DNA"/>
</dbReference>
<dbReference type="Proteomes" id="UP000470771">
    <property type="component" value="Unassembled WGS sequence"/>
</dbReference>
<name>A0A6N9NJJ7_9FLAO</name>
<protein>
    <submittedName>
        <fullName evidence="1">TIGR02453 family protein</fullName>
    </submittedName>
</protein>